<dbReference type="PANTHER" id="PTHR32179">
    <property type="entry name" value="NICOTINATE-NUCLEOTIDE PYROPHOSPHORYLASE [CARBOXYLATING]"/>
    <property type="match status" value="1"/>
</dbReference>
<comment type="pathway">
    <text evidence="2">Cofactor biosynthesis; NAD(+) biosynthesis; nicotinate D-ribonucleotide from quinolinate: step 1/1.</text>
</comment>
<evidence type="ECO:0000256" key="6">
    <source>
        <dbReference type="ARBA" id="ARBA00022642"/>
    </source>
</evidence>
<sequence length="283" mass="31068">MNQLKLKEMLTRFFHEDIGDGDLSSELIFPESEQGTYTLYAKEDGIFCGALIIQRGFLTYDPSLQVELLKKDGDTLTNGEPIAHVHGAVRSLLTAERVVLNLVQRLSAIATITHHAVEQTKGTSTRICDTRKTMPGLRMLDKYAVRVGGAFNHRSGLYDAVMLKDNHIAFAGSITDAVQHVKESIGHTVKVEVEIESKEQLIEAIAANVDIIMFDNCTPAQIKEWLPLVPAHITTEASGGITIDTIADFAQSGVQWISLGQLTHSVHAFDISARVYLKGAVTK</sequence>
<comment type="caution">
    <text evidence="15">The sequence shown here is derived from an EMBL/GenBank/DDBJ whole genome shotgun (WGS) entry which is preliminary data.</text>
</comment>
<dbReference type="GO" id="GO:0005737">
    <property type="term" value="C:cytoplasm"/>
    <property type="evidence" value="ECO:0007669"/>
    <property type="project" value="TreeGrafter"/>
</dbReference>
<evidence type="ECO:0000313" key="16">
    <source>
        <dbReference type="Proteomes" id="UP000093482"/>
    </source>
</evidence>
<accession>A0A1C0Z0X2</accession>
<feature type="domain" description="Quinolinate phosphoribosyl transferase N-terminal" evidence="14">
    <location>
        <begin position="22"/>
        <end position="107"/>
    </location>
</feature>
<keyword evidence="6" id="KW-0662">Pyridine nucleotide biosynthesis</keyword>
<comment type="function">
    <text evidence="1">Involved in the catabolism of quinolinic acid (QA).</text>
</comment>
<dbReference type="InterPro" id="IPR022412">
    <property type="entry name" value="Quinolinate_PRibosylTrfase_N"/>
</dbReference>
<dbReference type="PIRSF" id="PIRSF006250">
    <property type="entry name" value="NadC_ModD"/>
    <property type="match status" value="1"/>
</dbReference>
<dbReference type="InterPro" id="IPR013785">
    <property type="entry name" value="Aldolase_TIM"/>
</dbReference>
<dbReference type="RefSeq" id="WP_066461948.1">
    <property type="nucleotide sequence ID" value="NZ_MATO01000012.1"/>
</dbReference>
<evidence type="ECO:0000259" key="14">
    <source>
        <dbReference type="Pfam" id="PF02749"/>
    </source>
</evidence>
<dbReference type="AlphaFoldDB" id="A0A1C0Z0X2"/>
<evidence type="ECO:0000256" key="11">
    <source>
        <dbReference type="ARBA" id="ARBA00069173"/>
    </source>
</evidence>
<dbReference type="Proteomes" id="UP000093482">
    <property type="component" value="Unassembled WGS sequence"/>
</dbReference>
<dbReference type="EC" id="2.4.2.19" evidence="5"/>
<dbReference type="InterPro" id="IPR036068">
    <property type="entry name" value="Nicotinate_pribotase-like_C"/>
</dbReference>
<dbReference type="UniPathway" id="UPA00253">
    <property type="reaction ID" value="UER00331"/>
</dbReference>
<evidence type="ECO:0000256" key="10">
    <source>
        <dbReference type="ARBA" id="ARBA00047445"/>
    </source>
</evidence>
<dbReference type="InterPro" id="IPR004393">
    <property type="entry name" value="NadC"/>
</dbReference>
<feature type="domain" description="Quinolinate phosphoribosyl transferase C-terminal" evidence="13">
    <location>
        <begin position="109"/>
        <end position="272"/>
    </location>
</feature>
<dbReference type="Gene3D" id="3.20.20.70">
    <property type="entry name" value="Aldolase class I"/>
    <property type="match status" value="1"/>
</dbReference>
<dbReference type="SUPFAM" id="SSF51690">
    <property type="entry name" value="Nicotinate/Quinolinate PRTase C-terminal domain-like"/>
    <property type="match status" value="1"/>
</dbReference>
<dbReference type="CDD" id="cd01572">
    <property type="entry name" value="QPRTase"/>
    <property type="match status" value="1"/>
</dbReference>
<dbReference type="OrthoDB" id="9782546at2"/>
<evidence type="ECO:0000256" key="9">
    <source>
        <dbReference type="ARBA" id="ARBA00033102"/>
    </source>
</evidence>
<evidence type="ECO:0000256" key="7">
    <source>
        <dbReference type="ARBA" id="ARBA00022676"/>
    </source>
</evidence>
<evidence type="ECO:0000256" key="8">
    <source>
        <dbReference type="ARBA" id="ARBA00022679"/>
    </source>
</evidence>
<comment type="catalytic activity">
    <reaction evidence="10">
        <text>nicotinate beta-D-ribonucleotide + CO2 + diphosphate = quinolinate + 5-phospho-alpha-D-ribose 1-diphosphate + 2 H(+)</text>
        <dbReference type="Rhea" id="RHEA:12733"/>
        <dbReference type="ChEBI" id="CHEBI:15378"/>
        <dbReference type="ChEBI" id="CHEBI:16526"/>
        <dbReference type="ChEBI" id="CHEBI:29959"/>
        <dbReference type="ChEBI" id="CHEBI:33019"/>
        <dbReference type="ChEBI" id="CHEBI:57502"/>
        <dbReference type="ChEBI" id="CHEBI:58017"/>
        <dbReference type="EC" id="2.4.2.19"/>
    </reaction>
</comment>
<evidence type="ECO:0000256" key="3">
    <source>
        <dbReference type="ARBA" id="ARBA00009400"/>
    </source>
</evidence>
<dbReference type="GO" id="GO:0034213">
    <property type="term" value="P:quinolinate catabolic process"/>
    <property type="evidence" value="ECO:0007669"/>
    <property type="project" value="TreeGrafter"/>
</dbReference>
<dbReference type="SUPFAM" id="SSF54675">
    <property type="entry name" value="Nicotinate/Quinolinate PRTase N-terminal domain-like"/>
    <property type="match status" value="1"/>
</dbReference>
<keyword evidence="16" id="KW-1185">Reference proteome</keyword>
<dbReference type="Pfam" id="PF02749">
    <property type="entry name" value="QRPTase_N"/>
    <property type="match status" value="1"/>
</dbReference>
<evidence type="ECO:0000256" key="12">
    <source>
        <dbReference type="PIRNR" id="PIRNR006250"/>
    </source>
</evidence>
<dbReference type="InterPro" id="IPR037128">
    <property type="entry name" value="Quinolinate_PRibosylTase_N_sf"/>
</dbReference>
<gene>
    <name evidence="15" type="ORF">A6K76_00770</name>
</gene>
<evidence type="ECO:0000259" key="13">
    <source>
        <dbReference type="Pfam" id="PF01729"/>
    </source>
</evidence>
<name>A0A1C0Z0X2_9BACL</name>
<reference evidence="15 16" key="1">
    <citation type="submission" date="2016-07" db="EMBL/GenBank/DDBJ databases">
        <title>Caryophanon latum genome sequencing.</title>
        <authorList>
            <person name="Verma A."/>
            <person name="Pal Y."/>
            <person name="Krishnamurthi S."/>
        </authorList>
    </citation>
    <scope>NUCLEOTIDE SEQUENCE [LARGE SCALE GENOMIC DNA]</scope>
    <source>
        <strain evidence="15 16">DSM 14151</strain>
    </source>
</reference>
<evidence type="ECO:0000256" key="5">
    <source>
        <dbReference type="ARBA" id="ARBA00011944"/>
    </source>
</evidence>
<dbReference type="PANTHER" id="PTHR32179:SF3">
    <property type="entry name" value="NICOTINATE-NUCLEOTIDE PYROPHOSPHORYLASE [CARBOXYLATING]"/>
    <property type="match status" value="1"/>
</dbReference>
<dbReference type="InterPro" id="IPR002638">
    <property type="entry name" value="Quinolinate_PRibosylTrfase_C"/>
</dbReference>
<keyword evidence="8 12" id="KW-0808">Transferase</keyword>
<dbReference type="GO" id="GO:0009435">
    <property type="term" value="P:NAD+ biosynthetic process"/>
    <property type="evidence" value="ECO:0007669"/>
    <property type="project" value="UniProtKB-UniPathway"/>
</dbReference>
<protein>
    <recommendedName>
        <fullName evidence="11">Probable nicotinate-nucleotide pyrophosphorylase [carboxylating]</fullName>
        <ecNumber evidence="5">2.4.2.19</ecNumber>
    </recommendedName>
    <alternativeName>
        <fullName evidence="9">Quinolinate phosphoribosyltransferase [decarboxylating]</fullName>
    </alternativeName>
</protein>
<keyword evidence="7 12" id="KW-0328">Glycosyltransferase</keyword>
<dbReference type="NCBIfam" id="TIGR00078">
    <property type="entry name" value="nadC"/>
    <property type="match status" value="1"/>
</dbReference>
<dbReference type="Pfam" id="PF01729">
    <property type="entry name" value="QRPTase_C"/>
    <property type="match status" value="1"/>
</dbReference>
<evidence type="ECO:0000256" key="4">
    <source>
        <dbReference type="ARBA" id="ARBA00011218"/>
    </source>
</evidence>
<evidence type="ECO:0000256" key="1">
    <source>
        <dbReference type="ARBA" id="ARBA00003237"/>
    </source>
</evidence>
<proteinExistence type="inferred from homology"/>
<dbReference type="FunFam" id="3.20.20.70:FF:000030">
    <property type="entry name" value="Nicotinate-nucleotide pyrophosphorylase, carboxylating"/>
    <property type="match status" value="1"/>
</dbReference>
<evidence type="ECO:0000313" key="15">
    <source>
        <dbReference type="EMBL" id="OCS93053.1"/>
    </source>
</evidence>
<comment type="similarity">
    <text evidence="3 12">Belongs to the NadC/ModD family.</text>
</comment>
<dbReference type="GO" id="GO:0004514">
    <property type="term" value="F:nicotinate-nucleotide diphosphorylase (carboxylating) activity"/>
    <property type="evidence" value="ECO:0007669"/>
    <property type="project" value="UniProtKB-EC"/>
</dbReference>
<evidence type="ECO:0000256" key="2">
    <source>
        <dbReference type="ARBA" id="ARBA00004893"/>
    </source>
</evidence>
<dbReference type="FunFam" id="3.90.1170.20:FF:000001">
    <property type="entry name" value="Nicotinate-nucleotide diphosphorylase (Carboxylating)"/>
    <property type="match status" value="1"/>
</dbReference>
<comment type="subunit">
    <text evidence="4">Hexamer formed by 3 homodimers.</text>
</comment>
<dbReference type="EMBL" id="MATO01000012">
    <property type="protein sequence ID" value="OCS93053.1"/>
    <property type="molecule type" value="Genomic_DNA"/>
</dbReference>
<dbReference type="InterPro" id="IPR027277">
    <property type="entry name" value="NadC/ModD"/>
</dbReference>
<organism evidence="15 16">
    <name type="scientific">Caryophanon latum</name>
    <dbReference type="NCBI Taxonomy" id="33977"/>
    <lineage>
        <taxon>Bacteria</taxon>
        <taxon>Bacillati</taxon>
        <taxon>Bacillota</taxon>
        <taxon>Bacilli</taxon>
        <taxon>Bacillales</taxon>
        <taxon>Caryophanaceae</taxon>
        <taxon>Caryophanon</taxon>
    </lineage>
</organism>
<dbReference type="Gene3D" id="3.90.1170.20">
    <property type="entry name" value="Quinolinate phosphoribosyl transferase, N-terminal domain"/>
    <property type="match status" value="1"/>
</dbReference>